<evidence type="ECO:0000313" key="2">
    <source>
        <dbReference type="Proteomes" id="UP000256373"/>
    </source>
</evidence>
<evidence type="ECO:0008006" key="3">
    <source>
        <dbReference type="Google" id="ProtNLM"/>
    </source>
</evidence>
<keyword evidence="2" id="KW-1185">Reference proteome</keyword>
<evidence type="ECO:0000313" key="1">
    <source>
        <dbReference type="EMBL" id="REA59435.1"/>
    </source>
</evidence>
<proteinExistence type="predicted"/>
<dbReference type="EMBL" id="QNUL01000015">
    <property type="protein sequence ID" value="REA59435.1"/>
    <property type="molecule type" value="Genomic_DNA"/>
</dbReference>
<reference evidence="1 2" key="1">
    <citation type="submission" date="2018-07" db="EMBL/GenBank/DDBJ databases">
        <title>Dyadobacter roseus sp. nov., isolated from rose rhizosphere soil.</title>
        <authorList>
            <person name="Chen L."/>
        </authorList>
    </citation>
    <scope>NUCLEOTIDE SEQUENCE [LARGE SCALE GENOMIC DNA]</scope>
    <source>
        <strain evidence="1 2">RS19</strain>
    </source>
</reference>
<sequence length="204" mass="23036">MKNFITTYCHISGDTCSLNGKVLATLDTSSEDGWLKQLYRYSRQTYPKFYKMDMLSQIGYLASGFIKSNHVTELSEYADDEIALVFANRFSSAESDIRFQKSYQEQKAPSPAMFVYTLPNIVMGEIAIANKWYGENMFAVLPKFDADWYVNYSQILLQADAKAVLGGWINISEEKPEAFVFLVEAAESGVEFSTDNLHSLSGID</sequence>
<dbReference type="Proteomes" id="UP000256373">
    <property type="component" value="Unassembled WGS sequence"/>
</dbReference>
<gene>
    <name evidence="1" type="ORF">DSL64_17440</name>
</gene>
<comment type="caution">
    <text evidence="1">The sequence shown here is derived from an EMBL/GenBank/DDBJ whole genome shotgun (WGS) entry which is preliminary data.</text>
</comment>
<protein>
    <recommendedName>
        <fullName evidence="3">3-oxoacyl-ACP synthase</fullName>
    </recommendedName>
</protein>
<name>A0A3D8Y883_9BACT</name>
<accession>A0A3D8Y883</accession>
<dbReference type="AlphaFoldDB" id="A0A3D8Y883"/>
<dbReference type="OrthoDB" id="1071350at2"/>
<dbReference type="RefSeq" id="WP_115832209.1">
    <property type="nucleotide sequence ID" value="NZ_QNUL01000015.1"/>
</dbReference>
<organism evidence="1 2">
    <name type="scientific">Dyadobacter luteus</name>
    <dbReference type="NCBI Taxonomy" id="2259619"/>
    <lineage>
        <taxon>Bacteria</taxon>
        <taxon>Pseudomonadati</taxon>
        <taxon>Bacteroidota</taxon>
        <taxon>Cytophagia</taxon>
        <taxon>Cytophagales</taxon>
        <taxon>Spirosomataceae</taxon>
        <taxon>Dyadobacter</taxon>
    </lineage>
</organism>